<dbReference type="Proteomes" id="UP000054024">
    <property type="component" value="Unassembled WGS sequence"/>
</dbReference>
<proteinExistence type="predicted"/>
<keyword evidence="2" id="KW-1185">Reference proteome</keyword>
<protein>
    <recommendedName>
        <fullName evidence="3">DUF4236 domain-containing protein</fullName>
    </recommendedName>
</protein>
<dbReference type="EMBL" id="LMWJ01000015">
    <property type="protein sequence ID" value="KUM73417.1"/>
    <property type="molecule type" value="Genomic_DNA"/>
</dbReference>
<reference evidence="1 2" key="1">
    <citation type="submission" date="2015-10" db="EMBL/GenBank/DDBJ databases">
        <title>Draft genome sequence of Streptomyces curacoi DSM 40107, type strain for the species Streptomyces curacoi.</title>
        <authorList>
            <person name="Ruckert C."/>
            <person name="Winkler A."/>
            <person name="Kalinowski J."/>
            <person name="Kampfer P."/>
            <person name="Glaeser S."/>
        </authorList>
    </citation>
    <scope>NUCLEOTIDE SEQUENCE [LARGE SCALE GENOMIC DNA]</scope>
    <source>
        <strain evidence="1 2">DSM 40107</strain>
    </source>
</reference>
<evidence type="ECO:0008006" key="3">
    <source>
        <dbReference type="Google" id="ProtNLM"/>
    </source>
</evidence>
<dbReference type="STRING" id="146536.AQI70_21870"/>
<evidence type="ECO:0000313" key="1">
    <source>
        <dbReference type="EMBL" id="KUM73417.1"/>
    </source>
</evidence>
<gene>
    <name evidence="1" type="ORF">AQI70_21870</name>
</gene>
<comment type="caution">
    <text evidence="1">The sequence shown here is derived from an EMBL/GenBank/DDBJ whole genome shotgun (WGS) entry which is preliminary data.</text>
</comment>
<name>A0A117P5F9_9ACTN</name>
<organism evidence="1 2">
    <name type="scientific">Streptomyces curacoi</name>
    <dbReference type="NCBI Taxonomy" id="146536"/>
    <lineage>
        <taxon>Bacteria</taxon>
        <taxon>Bacillati</taxon>
        <taxon>Actinomycetota</taxon>
        <taxon>Actinomycetes</taxon>
        <taxon>Kitasatosporales</taxon>
        <taxon>Streptomycetaceae</taxon>
        <taxon>Streptomyces</taxon>
    </lineage>
</organism>
<evidence type="ECO:0000313" key="2">
    <source>
        <dbReference type="Proteomes" id="UP000054024"/>
    </source>
</evidence>
<accession>A0A117P5F9</accession>
<sequence>MSASSRGIRTSIGPRAARLHVGAGKAGFSTSAGPLTYGTGLGGRSRSHAPRTSLTALERQARAAEKAAEYEAVGRVERALLSAHLEEFTPAAAPVLPAPTPVDPKALRDLLRRQAGEHIPRWKMRHRSTARKQADDRFPAALREETTHRADEHASAQAAAEAEWARLTSGDPATVIAALEAAFEDNISPAAPINSTGTAATVVVSFPPPTVVPERKQAITPSGRPTLHKRTKAERNSFYVRALASTVLATVKETLAAAPSVKEVTILVVRQDPDTHRPEDYLAAIYAGRFPRERLATLDWNQVDPVAELLLAPGAMLHRRGQAGDVLPLDLAAEPELAAVVAQLRADL</sequence>
<dbReference type="AlphaFoldDB" id="A0A117P5F9"/>